<evidence type="ECO:0008006" key="3">
    <source>
        <dbReference type="Google" id="ProtNLM"/>
    </source>
</evidence>
<sequence length="445" mass="51194">MNRLIPGIPFLAALSLVLFAIFNYALSERIPDPILEGSARPVAEMECTAINAISPVGENDFQWLSLEKICEKALEENSVVNIETTSEDHNLTAQKVSSEKDEVIWSSLQLNHQKTALAFFSQKKLFIVDLTTGDSKRIHDLLSEEKNAYYNPSITWSPNGEYLTFTVVKENNRWNGQNSYSTYLVNLTSEDIHSIHQTQQAPESPTWSPKGDYIALDSPVVLYDLARKHGTTIVSGYHTRYPRWSPEGHHIIFIQETSSTRGETFRYSLDTREVIQITALNRVTSPLLWLQTPPTILLEVETKKSSNRPERHHIGEARPHTESSIRWLSSFDRNESNRFLTLSPNERYLIIQKTANLGTKDEENHLIAINREQSFYSWRCVSIAPLEDPKTLTFQWTDDGRLLYNKDGQAFIFDFERLTIEEFEEQEEEIRLLGIKGQTIYYSPF</sequence>
<accession>A0A6I0F1S4</accession>
<dbReference type="PANTHER" id="PTHR36842">
    <property type="entry name" value="PROTEIN TOLB HOMOLOG"/>
    <property type="match status" value="1"/>
</dbReference>
<gene>
    <name evidence="1" type="ORF">F9B85_09400</name>
</gene>
<keyword evidence="2" id="KW-1185">Reference proteome</keyword>
<proteinExistence type="predicted"/>
<reference evidence="1 2" key="1">
    <citation type="submission" date="2019-10" db="EMBL/GenBank/DDBJ databases">
        <title>Whole-genome sequence of the extremophile Heliorestis acidaminivorans DSM 24790.</title>
        <authorList>
            <person name="Kyndt J.A."/>
            <person name="Meyer T.E."/>
        </authorList>
    </citation>
    <scope>NUCLEOTIDE SEQUENCE [LARGE SCALE GENOMIC DNA]</scope>
    <source>
        <strain evidence="1 2">DSM 24790</strain>
    </source>
</reference>
<dbReference type="InterPro" id="IPR011042">
    <property type="entry name" value="6-blade_b-propeller_TolB-like"/>
</dbReference>
<dbReference type="AlphaFoldDB" id="A0A6I0F1S4"/>
<evidence type="ECO:0000313" key="1">
    <source>
        <dbReference type="EMBL" id="KAB2952361.1"/>
    </source>
</evidence>
<dbReference type="PANTHER" id="PTHR36842:SF1">
    <property type="entry name" value="PROTEIN TOLB"/>
    <property type="match status" value="1"/>
</dbReference>
<comment type="caution">
    <text evidence="1">The sequence shown here is derived from an EMBL/GenBank/DDBJ whole genome shotgun (WGS) entry which is preliminary data.</text>
</comment>
<protein>
    <recommendedName>
        <fullName evidence="3">Dipeptidylpeptidase IV N-terminal domain-containing protein</fullName>
    </recommendedName>
</protein>
<dbReference type="SUPFAM" id="SSF82171">
    <property type="entry name" value="DPP6 N-terminal domain-like"/>
    <property type="match status" value="1"/>
</dbReference>
<evidence type="ECO:0000313" key="2">
    <source>
        <dbReference type="Proteomes" id="UP000468766"/>
    </source>
</evidence>
<dbReference type="EMBL" id="WBXO01000006">
    <property type="protein sequence ID" value="KAB2952361.1"/>
    <property type="molecule type" value="Genomic_DNA"/>
</dbReference>
<dbReference type="OrthoDB" id="108903at2"/>
<dbReference type="Gene3D" id="2.120.10.30">
    <property type="entry name" value="TolB, C-terminal domain"/>
    <property type="match status" value="1"/>
</dbReference>
<name>A0A6I0F1S4_9FIRM</name>
<dbReference type="RefSeq" id="WP_151620234.1">
    <property type="nucleotide sequence ID" value="NZ_WBXO01000006.1"/>
</dbReference>
<organism evidence="1 2">
    <name type="scientific">Heliorestis acidaminivorans</name>
    <dbReference type="NCBI Taxonomy" id="553427"/>
    <lineage>
        <taxon>Bacteria</taxon>
        <taxon>Bacillati</taxon>
        <taxon>Bacillota</taxon>
        <taxon>Clostridia</taxon>
        <taxon>Eubacteriales</taxon>
        <taxon>Heliobacteriaceae</taxon>
        <taxon>Heliorestis</taxon>
    </lineage>
</organism>
<dbReference type="Proteomes" id="UP000468766">
    <property type="component" value="Unassembled WGS sequence"/>
</dbReference>